<evidence type="ECO:0000256" key="3">
    <source>
        <dbReference type="SAM" id="Phobius"/>
    </source>
</evidence>
<dbReference type="Proteomes" id="UP000321057">
    <property type="component" value="Unassembled WGS sequence"/>
</dbReference>
<proteinExistence type="predicted"/>
<feature type="region of interest" description="Disordered" evidence="2">
    <location>
        <begin position="1"/>
        <end position="33"/>
    </location>
</feature>
<organism evidence="4 5">
    <name type="scientific">Staphylococcus gallinarum</name>
    <dbReference type="NCBI Taxonomy" id="1293"/>
    <lineage>
        <taxon>Bacteria</taxon>
        <taxon>Bacillati</taxon>
        <taxon>Bacillota</taxon>
        <taxon>Bacilli</taxon>
        <taxon>Bacillales</taxon>
        <taxon>Staphylococcaceae</taxon>
        <taxon>Staphylococcus</taxon>
    </lineage>
</organism>
<reference evidence="4 5" key="1">
    <citation type="submission" date="2019-07" db="EMBL/GenBank/DDBJ databases">
        <title>Whole genome shotgun sequence of Staphylococcus gallinarum NBRC 109767.</title>
        <authorList>
            <person name="Hosoyama A."/>
            <person name="Uohara A."/>
            <person name="Ohji S."/>
            <person name="Ichikawa N."/>
        </authorList>
    </citation>
    <scope>NUCLEOTIDE SEQUENCE [LARGE SCALE GENOMIC DNA]</scope>
    <source>
        <strain evidence="4 5">NBRC 109767</strain>
    </source>
</reference>
<sequence length="142" mass="16529">MKIKKGGDKRMSKKVEQIGNTYTSAENRKKQQQRMRNRVVRKRVTFFGGILLAIIIILSIMLVTQIQSNNDDAVERQQKEQKYQKQQDEELALKEKLNNLNDKSYIEKIARDDYYLSNDGEVVFKLPGDKSTGQEKSSKEDK</sequence>
<dbReference type="PANTHER" id="PTHR40027:SF1">
    <property type="entry name" value="CELL DIVISION PROTEIN DIVIC"/>
    <property type="match status" value="1"/>
</dbReference>
<dbReference type="InterPro" id="IPR007060">
    <property type="entry name" value="FtsL/DivIC"/>
</dbReference>
<evidence type="ECO:0000256" key="1">
    <source>
        <dbReference type="SAM" id="Coils"/>
    </source>
</evidence>
<feature type="transmembrane region" description="Helical" evidence="3">
    <location>
        <begin position="44"/>
        <end position="63"/>
    </location>
</feature>
<dbReference type="InterPro" id="IPR039076">
    <property type="entry name" value="DivIC"/>
</dbReference>
<keyword evidence="3" id="KW-1133">Transmembrane helix</keyword>
<evidence type="ECO:0000256" key="2">
    <source>
        <dbReference type="SAM" id="MobiDB-lite"/>
    </source>
</evidence>
<dbReference type="GO" id="GO:0051301">
    <property type="term" value="P:cell division"/>
    <property type="evidence" value="ECO:0007669"/>
    <property type="project" value="UniProtKB-KW"/>
</dbReference>
<keyword evidence="4" id="KW-0132">Cell division</keyword>
<feature type="compositionally biased region" description="Basic and acidic residues" evidence="2">
    <location>
        <begin position="1"/>
        <end position="16"/>
    </location>
</feature>
<keyword evidence="3" id="KW-0812">Transmembrane</keyword>
<gene>
    <name evidence="4" type="ORF">SGA02_27920</name>
</gene>
<evidence type="ECO:0000313" key="5">
    <source>
        <dbReference type="Proteomes" id="UP000321057"/>
    </source>
</evidence>
<dbReference type="PANTHER" id="PTHR40027">
    <property type="entry name" value="CELL DIVISION PROTEIN DIVIC"/>
    <property type="match status" value="1"/>
</dbReference>
<dbReference type="EMBL" id="BKAX01000015">
    <property type="protein sequence ID" value="GEQ06964.1"/>
    <property type="molecule type" value="Genomic_DNA"/>
</dbReference>
<keyword evidence="1" id="KW-0175">Coiled coil</keyword>
<evidence type="ECO:0000313" key="4">
    <source>
        <dbReference type="EMBL" id="GEQ06964.1"/>
    </source>
</evidence>
<keyword evidence="5" id="KW-1185">Reference proteome</keyword>
<keyword evidence="3" id="KW-0472">Membrane</keyword>
<accession>A0ABQ0Y6E1</accession>
<protein>
    <submittedName>
        <fullName evidence="4">Cell division protein DIVIC</fullName>
    </submittedName>
</protein>
<name>A0ABQ0Y6E1_STAGA</name>
<feature type="coiled-coil region" evidence="1">
    <location>
        <begin position="76"/>
        <end position="103"/>
    </location>
</feature>
<keyword evidence="4" id="KW-0131">Cell cycle</keyword>
<dbReference type="Pfam" id="PF04977">
    <property type="entry name" value="DivIC"/>
    <property type="match status" value="1"/>
</dbReference>
<comment type="caution">
    <text evidence="4">The sequence shown here is derived from an EMBL/GenBank/DDBJ whole genome shotgun (WGS) entry which is preliminary data.</text>
</comment>